<name>A0ABP0Z6Q5_9ROSI</name>
<feature type="compositionally biased region" description="Basic and acidic residues" evidence="1">
    <location>
        <begin position="864"/>
        <end position="889"/>
    </location>
</feature>
<feature type="compositionally biased region" description="Basic and acidic residues" evidence="1">
    <location>
        <begin position="374"/>
        <end position="406"/>
    </location>
</feature>
<reference evidence="2 3" key="1">
    <citation type="submission" date="2024-03" db="EMBL/GenBank/DDBJ databases">
        <authorList>
            <person name="Gkanogiannis A."/>
            <person name="Becerra Lopez-Lavalle L."/>
        </authorList>
    </citation>
    <scope>NUCLEOTIDE SEQUENCE [LARGE SCALE GENOMIC DNA]</scope>
</reference>
<feature type="region of interest" description="Disordered" evidence="1">
    <location>
        <begin position="224"/>
        <end position="270"/>
    </location>
</feature>
<feature type="compositionally biased region" description="Basic and acidic residues" evidence="1">
    <location>
        <begin position="63"/>
        <end position="76"/>
    </location>
</feature>
<accession>A0ABP0Z6Q5</accession>
<feature type="region of interest" description="Disordered" evidence="1">
    <location>
        <begin position="374"/>
        <end position="446"/>
    </location>
</feature>
<feature type="compositionally biased region" description="Basic and acidic residues" evidence="1">
    <location>
        <begin position="1090"/>
        <end position="1099"/>
    </location>
</feature>
<evidence type="ECO:0000256" key="1">
    <source>
        <dbReference type="SAM" id="MobiDB-lite"/>
    </source>
</evidence>
<feature type="compositionally biased region" description="Basic and acidic residues" evidence="1">
    <location>
        <begin position="1453"/>
        <end position="1485"/>
    </location>
</feature>
<feature type="compositionally biased region" description="Basic and acidic residues" evidence="1">
    <location>
        <begin position="430"/>
        <end position="440"/>
    </location>
</feature>
<evidence type="ECO:0000313" key="3">
    <source>
        <dbReference type="Proteomes" id="UP001642487"/>
    </source>
</evidence>
<feature type="compositionally biased region" description="Basic and acidic residues" evidence="1">
    <location>
        <begin position="958"/>
        <end position="969"/>
    </location>
</feature>
<organism evidence="2 3">
    <name type="scientific">Citrullus colocynthis</name>
    <name type="common">colocynth</name>
    <dbReference type="NCBI Taxonomy" id="252529"/>
    <lineage>
        <taxon>Eukaryota</taxon>
        <taxon>Viridiplantae</taxon>
        <taxon>Streptophyta</taxon>
        <taxon>Embryophyta</taxon>
        <taxon>Tracheophyta</taxon>
        <taxon>Spermatophyta</taxon>
        <taxon>Magnoliopsida</taxon>
        <taxon>eudicotyledons</taxon>
        <taxon>Gunneridae</taxon>
        <taxon>Pentapetalae</taxon>
        <taxon>rosids</taxon>
        <taxon>fabids</taxon>
        <taxon>Cucurbitales</taxon>
        <taxon>Cucurbitaceae</taxon>
        <taxon>Benincaseae</taxon>
        <taxon>Citrullus</taxon>
    </lineage>
</organism>
<feature type="compositionally biased region" description="Basic and acidic residues" evidence="1">
    <location>
        <begin position="1384"/>
        <end position="1398"/>
    </location>
</feature>
<dbReference type="EMBL" id="OZ021742">
    <property type="protein sequence ID" value="CAK9328459.1"/>
    <property type="molecule type" value="Genomic_DNA"/>
</dbReference>
<feature type="region of interest" description="Disordered" evidence="1">
    <location>
        <begin position="1170"/>
        <end position="1398"/>
    </location>
</feature>
<feature type="compositionally biased region" description="Basic and acidic residues" evidence="1">
    <location>
        <begin position="642"/>
        <end position="651"/>
    </location>
</feature>
<feature type="compositionally biased region" description="Basic and acidic residues" evidence="1">
    <location>
        <begin position="710"/>
        <end position="722"/>
    </location>
</feature>
<feature type="region of interest" description="Disordered" evidence="1">
    <location>
        <begin position="997"/>
        <end position="1053"/>
    </location>
</feature>
<feature type="compositionally biased region" description="Basic and acidic residues" evidence="1">
    <location>
        <begin position="1181"/>
        <end position="1195"/>
    </location>
</feature>
<feature type="compositionally biased region" description="Basic and acidic residues" evidence="1">
    <location>
        <begin position="814"/>
        <end position="841"/>
    </location>
</feature>
<feature type="compositionally biased region" description="Basic and acidic residues" evidence="1">
    <location>
        <begin position="778"/>
        <end position="803"/>
    </location>
</feature>
<feature type="compositionally biased region" description="Basic and acidic residues" evidence="1">
    <location>
        <begin position="1108"/>
        <end position="1127"/>
    </location>
</feature>
<feature type="region of interest" description="Disordered" evidence="1">
    <location>
        <begin position="1453"/>
        <end position="1532"/>
    </location>
</feature>
<gene>
    <name evidence="2" type="ORF">CITCOLO1_LOCUS20877</name>
</gene>
<proteinExistence type="predicted"/>
<dbReference type="PANTHER" id="PTHR37729">
    <property type="entry name" value="NEUROFILAMENT PROTEIN-LIKE PROTEIN"/>
    <property type="match status" value="1"/>
</dbReference>
<feature type="compositionally biased region" description="Basic and acidic residues" evidence="1">
    <location>
        <begin position="526"/>
        <end position="547"/>
    </location>
</feature>
<feature type="region of interest" description="Disordered" evidence="1">
    <location>
        <begin position="1"/>
        <end position="107"/>
    </location>
</feature>
<sequence>MATQTVDSHQTSTSDEQTEKLSSESVKVAEQKNLSSPKETVEDDREKGRADNLHSPDSTLSTSEEKAVDIQLEKEATSVSEVGTAAAANETLHEERPSAEPVGGEATELPVIAYLEKSIKEFDATDNGKSPPEGQPTVKVIEKETSEVPAETAAQKVEEQPSEVVDLPKVQDESSSDIVNSEEKEEPGAHVHFVTEVAENVEIVYEKVEEKNSNIIDNTILSVVPHSSKGPTDAEEEPVTECISVEKEPDKEPQTDVPNEPVEPPKKEAQAIEVVPLEDLIEGTAKENFERVEPPTEKEQQVELHPFKGLEELIAKEISIPTKVPKEKQGSEIEAIEAVQESREVIETKISESVEVSHESEFPVEVHLAKEQVGMEKETNDSFKPPKNEEQSDEVMSQKESVEVATKEVGASFGPPKNNEQADQGFSATKSEEVKEKEINDSTLGFEEVEKQEKEVIEVKDGIKELPEITKHVQDTYVEAETVTGEKPLAPGNDAGLPIEGKIQTEEGSDKQNSVCQMAESGPTKDSVKGSEKEQPATEFEETRLRPETTCVIEEFVEPPKKEEQPIEVVPVKEPVQVFAKVDIETVEPLIETKQPVAVAKEISEVVTKEVTQKVEPPTEKQQSEVIAKEISEMVAKEVMETFEPPTEREQPVVTAEETSASIEPLNNKKQPNEVISRKESVEVIAQEVCASFDPPKNSEQAGEGFRGSESGKRPDEDHPTKEFVSVNKELKEKPETTPVPELFVEPPKKEVHPIEVLTVEEQVEVITKEIIVTTEPPTEKEQPIEVHPLKEPEEATKIKITEPTELPEEKEDNDVHPVQKSRDVTTDKISEIAEIPKENESLTEVHQMKELEVISEGTSDSTEPPKNKDQPDEVLSHKEPLEVLEKEACASFEPPKNKEQADEGLSQTESLEVIAKEISASSDPPKKKEQADEGFLLRVSGEMKGKETSDSTLGSEEVVKHEPQFIEEKDSEGELPELIKHVQNTYVEAETVKDEKELALEDDINPPTKEGEVQEEEAQCVVESDEQVSVGQVAKSGLVDDSGKGLEKKQAETTCVPELSIEPPRKEESVEVIPSKHVEVIEKKRVEAAELPTEKEEPNGVNLLKGSEVEKEITETKELPKEKEQAVEVQSVQESKEVIPENTSESVELPKESELLIEVQRVKELEVMVKDTSESIKSPRNKEQPNEAPREKESSVISKDISESFVPSKDKERADEGFPVSGTEEMGAKEVSGSTLGPEEIEKQEPKVHEVRDGKQELSELTNHVQNDYAEVETEPIVKDQKSLVIGDDNTPPLGVGQIHKDEEQCTVKSDKQDSVYQRDQPSIELPEPDFPPHDVKEDERKESSNIDVVDQLSEVEAPAMEKVGEENEEKGVRTEKPDEDTHENIQKITLPREEVAPRDYETDAVVAGKSIDDQKAGEVVDLIAETKVEECTTDEKLAPVETAIAQVDETPKEPQEFELEGKNEETVKARGEVPKVNDKKEVPSKPSHKHSHNILSKVKQSLVKAKKAIIGKSPSSKTLSSEARDDIKVK</sequence>
<feature type="compositionally biased region" description="Basic and acidic residues" evidence="1">
    <location>
        <begin position="1042"/>
        <end position="1052"/>
    </location>
</feature>
<feature type="compositionally biased region" description="Polar residues" evidence="1">
    <location>
        <begin position="418"/>
        <end position="429"/>
    </location>
</feature>
<feature type="compositionally biased region" description="Basic and acidic residues" evidence="1">
    <location>
        <begin position="1241"/>
        <end position="1259"/>
    </location>
</feature>
<feature type="region of interest" description="Disordered" evidence="1">
    <location>
        <begin position="642"/>
        <end position="675"/>
    </location>
</feature>
<protein>
    <recommendedName>
        <fullName evidence="4">Titin-like</fullName>
    </recommendedName>
</protein>
<evidence type="ECO:0008006" key="4">
    <source>
        <dbReference type="Google" id="ProtNLM"/>
    </source>
</evidence>
<keyword evidence="3" id="KW-1185">Reference proteome</keyword>
<feature type="compositionally biased region" description="Basic and acidic residues" evidence="1">
    <location>
        <begin position="1300"/>
        <end position="1315"/>
    </location>
</feature>
<feature type="compositionally biased region" description="Basic and acidic residues" evidence="1">
    <location>
        <begin position="244"/>
        <end position="254"/>
    </location>
</feature>
<feature type="compositionally biased region" description="Polar residues" evidence="1">
    <location>
        <begin position="1"/>
        <end position="15"/>
    </location>
</feature>
<dbReference type="PANTHER" id="PTHR37729:SF1">
    <property type="entry name" value="NEUROFILAMENT PROTEIN-LIKE PROTEIN"/>
    <property type="match status" value="1"/>
</dbReference>
<feature type="region of interest" description="Disordered" evidence="1">
    <location>
        <begin position="775"/>
        <end position="977"/>
    </location>
</feature>
<feature type="region of interest" description="Disordered" evidence="1">
    <location>
        <begin position="122"/>
        <end position="193"/>
    </location>
</feature>
<feature type="compositionally biased region" description="Basic and acidic residues" evidence="1">
    <location>
        <begin position="1332"/>
        <end position="1346"/>
    </location>
</feature>
<feature type="region of interest" description="Disordered" evidence="1">
    <location>
        <begin position="690"/>
        <end position="745"/>
    </location>
</feature>
<evidence type="ECO:0000313" key="2">
    <source>
        <dbReference type="EMBL" id="CAK9328459.1"/>
    </source>
</evidence>
<dbReference type="Proteomes" id="UP001642487">
    <property type="component" value="Chromosome 8"/>
</dbReference>
<feature type="compositionally biased region" description="Basic and acidic residues" evidence="1">
    <location>
        <begin position="1364"/>
        <end position="1378"/>
    </location>
</feature>
<feature type="compositionally biased region" description="Acidic residues" evidence="1">
    <location>
        <begin position="1014"/>
        <end position="1027"/>
    </location>
</feature>
<feature type="compositionally biased region" description="Basic and acidic residues" evidence="1">
    <location>
        <begin position="17"/>
        <end position="30"/>
    </location>
</feature>
<feature type="region of interest" description="Disordered" evidence="1">
    <location>
        <begin position="1090"/>
        <end position="1150"/>
    </location>
</feature>
<feature type="region of interest" description="Disordered" evidence="1">
    <location>
        <begin position="483"/>
        <end position="547"/>
    </location>
</feature>
<feature type="compositionally biased region" description="Basic and acidic residues" evidence="1">
    <location>
        <begin position="44"/>
        <end position="54"/>
    </location>
</feature>